<reference evidence="1 2" key="1">
    <citation type="journal article" date="2016" name="Nat. Commun.">
        <title>Thousands of microbial genomes shed light on interconnected biogeochemical processes in an aquifer system.</title>
        <authorList>
            <person name="Anantharaman K."/>
            <person name="Brown C.T."/>
            <person name="Hug L.A."/>
            <person name="Sharon I."/>
            <person name="Castelle C.J."/>
            <person name="Probst A.J."/>
            <person name="Thomas B.C."/>
            <person name="Singh A."/>
            <person name="Wilkins M.J."/>
            <person name="Karaoz U."/>
            <person name="Brodie E.L."/>
            <person name="Williams K.H."/>
            <person name="Hubbard S.S."/>
            <person name="Banfield J.F."/>
        </authorList>
    </citation>
    <scope>NUCLEOTIDE SEQUENCE [LARGE SCALE GENOMIC DNA]</scope>
</reference>
<organism evidence="1 2">
    <name type="scientific">Candidatus Falkowbacteria bacterium RIFOXYC2_FULL_48_21</name>
    <dbReference type="NCBI Taxonomy" id="1798005"/>
    <lineage>
        <taxon>Bacteria</taxon>
        <taxon>Candidatus Falkowiibacteriota</taxon>
    </lineage>
</organism>
<name>A0A1F5THE6_9BACT</name>
<dbReference type="EMBL" id="MFGM01000007">
    <property type="protein sequence ID" value="OGF38176.1"/>
    <property type="molecule type" value="Genomic_DNA"/>
</dbReference>
<gene>
    <name evidence="1" type="ORF">A2482_04325</name>
</gene>
<proteinExistence type="predicted"/>
<sequence>MAKAQVACDRERKKAEALELELEWQFCQEGGVLLEIVRDGDDPIVHVVLKTFNAAAGYETVDQQSFGENLTVGKELRYMVHYGSPGVEVLRRLTQMKIISPDVYSLICFRGVYFEYRRGHWCEWFRKSS</sequence>
<dbReference type="Proteomes" id="UP000178656">
    <property type="component" value="Unassembled WGS sequence"/>
</dbReference>
<dbReference type="AlphaFoldDB" id="A0A1F5THE6"/>
<evidence type="ECO:0000313" key="2">
    <source>
        <dbReference type="Proteomes" id="UP000178656"/>
    </source>
</evidence>
<protein>
    <submittedName>
        <fullName evidence="1">Uncharacterized protein</fullName>
    </submittedName>
</protein>
<evidence type="ECO:0000313" key="1">
    <source>
        <dbReference type="EMBL" id="OGF38176.1"/>
    </source>
</evidence>
<accession>A0A1F5THE6</accession>
<comment type="caution">
    <text evidence="1">The sequence shown here is derived from an EMBL/GenBank/DDBJ whole genome shotgun (WGS) entry which is preliminary data.</text>
</comment>